<accession>A0A376B9T9</accession>
<comment type="similarity">
    <text evidence="4 9">Belongs to the PTPA-type PPIase family.</text>
</comment>
<name>A0A376B9T9_9ASCO</name>
<evidence type="ECO:0000256" key="3">
    <source>
        <dbReference type="ARBA" id="ARBA00004496"/>
    </source>
</evidence>
<dbReference type="PANTHER" id="PTHR10012">
    <property type="entry name" value="SERINE/THREONINE-PROTEIN PHOSPHATASE 2A REGULATORY SUBUNIT B"/>
    <property type="match status" value="1"/>
</dbReference>
<feature type="region of interest" description="Disordered" evidence="10">
    <location>
        <begin position="428"/>
        <end position="449"/>
    </location>
</feature>
<comment type="subcellular location">
    <subcellularLocation>
        <location evidence="3 9">Cytoplasm</location>
    </subcellularLocation>
    <subcellularLocation>
        <location evidence="2">Nucleus</location>
    </subcellularLocation>
</comment>
<evidence type="ECO:0000256" key="2">
    <source>
        <dbReference type="ARBA" id="ARBA00004123"/>
    </source>
</evidence>
<dbReference type="Proteomes" id="UP000262825">
    <property type="component" value="Unassembled WGS sequence"/>
</dbReference>
<evidence type="ECO:0000256" key="1">
    <source>
        <dbReference type="ARBA" id="ARBA00000971"/>
    </source>
</evidence>
<dbReference type="AlphaFoldDB" id="A0A376B9T9"/>
<proteinExistence type="inferred from homology"/>
<dbReference type="InterPro" id="IPR004327">
    <property type="entry name" value="Phstyr_phstse_ac"/>
</dbReference>
<evidence type="ECO:0000256" key="4">
    <source>
        <dbReference type="ARBA" id="ARBA00011019"/>
    </source>
</evidence>
<evidence type="ECO:0000313" key="12">
    <source>
        <dbReference type="Proteomes" id="UP000262825"/>
    </source>
</evidence>
<dbReference type="GO" id="GO:0003755">
    <property type="term" value="F:peptidyl-prolyl cis-trans isomerase activity"/>
    <property type="evidence" value="ECO:0007669"/>
    <property type="project" value="UniProtKB-KW"/>
</dbReference>
<organism evidence="11 12">
    <name type="scientific">Saccharomycodes ludwigii</name>
    <dbReference type="NCBI Taxonomy" id="36035"/>
    <lineage>
        <taxon>Eukaryota</taxon>
        <taxon>Fungi</taxon>
        <taxon>Dikarya</taxon>
        <taxon>Ascomycota</taxon>
        <taxon>Saccharomycotina</taxon>
        <taxon>Saccharomycetes</taxon>
        <taxon>Saccharomycodales</taxon>
        <taxon>Saccharomycodaceae</taxon>
        <taxon>Saccharomycodes</taxon>
    </lineage>
</organism>
<dbReference type="GO" id="GO:0005737">
    <property type="term" value="C:cytoplasm"/>
    <property type="evidence" value="ECO:0007669"/>
    <property type="project" value="UniProtKB-SubCell"/>
</dbReference>
<evidence type="ECO:0000256" key="8">
    <source>
        <dbReference type="ARBA" id="ARBA00023242"/>
    </source>
</evidence>
<reference evidence="12" key="1">
    <citation type="submission" date="2018-06" db="EMBL/GenBank/DDBJ databases">
        <authorList>
            <person name="Guldener U."/>
        </authorList>
    </citation>
    <scope>NUCLEOTIDE SEQUENCE [LARGE SCALE GENOMIC DNA]</scope>
    <source>
        <strain evidence="12">UTAD17</strain>
    </source>
</reference>
<evidence type="ECO:0000256" key="10">
    <source>
        <dbReference type="SAM" id="MobiDB-lite"/>
    </source>
</evidence>
<gene>
    <name evidence="11" type="ORF">SCODWIG_03197</name>
</gene>
<evidence type="ECO:0000313" key="11">
    <source>
        <dbReference type="EMBL" id="SSD61436.1"/>
    </source>
</evidence>
<evidence type="ECO:0000256" key="6">
    <source>
        <dbReference type="ARBA" id="ARBA00023110"/>
    </source>
</evidence>
<dbReference type="GO" id="GO:0007052">
    <property type="term" value="P:mitotic spindle organization"/>
    <property type="evidence" value="ECO:0007669"/>
    <property type="project" value="TreeGrafter"/>
</dbReference>
<comment type="function">
    <text evidence="9">PPIases accelerate the folding of proteins. It catalyzes the cis-trans isomerization of proline imidic peptide bonds in oligopeptides.</text>
</comment>
<dbReference type="EC" id="5.2.1.8" evidence="9"/>
<dbReference type="SUPFAM" id="SSF140984">
    <property type="entry name" value="PTPA-like"/>
    <property type="match status" value="1"/>
</dbReference>
<dbReference type="VEuPathDB" id="FungiDB:SCODWIG_03197"/>
<protein>
    <recommendedName>
        <fullName evidence="9">Serine/threonine-protein phosphatase 2A activator</fullName>
        <ecNumber evidence="9">5.2.1.8</ecNumber>
    </recommendedName>
    <alternativeName>
        <fullName evidence="9">Phosphotyrosyl phosphatase activator</fullName>
    </alternativeName>
</protein>
<evidence type="ECO:0000256" key="7">
    <source>
        <dbReference type="ARBA" id="ARBA00023235"/>
    </source>
</evidence>
<dbReference type="GO" id="GO:0008160">
    <property type="term" value="F:protein tyrosine phosphatase activator activity"/>
    <property type="evidence" value="ECO:0007669"/>
    <property type="project" value="TreeGrafter"/>
</dbReference>
<evidence type="ECO:0000256" key="9">
    <source>
        <dbReference type="RuleBase" id="RU361210"/>
    </source>
</evidence>
<keyword evidence="8" id="KW-0539">Nucleus</keyword>
<dbReference type="InterPro" id="IPR043170">
    <property type="entry name" value="PTPA_C_lid"/>
</dbReference>
<dbReference type="EMBL" id="UFAJ01000702">
    <property type="protein sequence ID" value="SSD61436.1"/>
    <property type="molecule type" value="Genomic_DNA"/>
</dbReference>
<dbReference type="GO" id="GO:0000159">
    <property type="term" value="C:protein phosphatase type 2A complex"/>
    <property type="evidence" value="ECO:0007669"/>
    <property type="project" value="TreeGrafter"/>
</dbReference>
<dbReference type="GO" id="GO:0005634">
    <property type="term" value="C:nucleus"/>
    <property type="evidence" value="ECO:0007669"/>
    <property type="project" value="UniProtKB-SubCell"/>
</dbReference>
<dbReference type="Gene3D" id="1.20.120.1150">
    <property type="match status" value="1"/>
</dbReference>
<keyword evidence="7 9" id="KW-0413">Isomerase</keyword>
<evidence type="ECO:0000256" key="5">
    <source>
        <dbReference type="ARBA" id="ARBA00022490"/>
    </source>
</evidence>
<dbReference type="Pfam" id="PF03095">
    <property type="entry name" value="PTPA"/>
    <property type="match status" value="1"/>
</dbReference>
<keyword evidence="12" id="KW-1185">Reference proteome</keyword>
<dbReference type="InterPro" id="IPR037218">
    <property type="entry name" value="PTPA_sf"/>
</dbReference>
<keyword evidence="5 9" id="KW-0963">Cytoplasm</keyword>
<comment type="catalytic activity">
    <reaction evidence="1 9">
        <text>[protein]-peptidylproline (omega=180) = [protein]-peptidylproline (omega=0)</text>
        <dbReference type="Rhea" id="RHEA:16237"/>
        <dbReference type="Rhea" id="RHEA-COMP:10747"/>
        <dbReference type="Rhea" id="RHEA-COMP:10748"/>
        <dbReference type="ChEBI" id="CHEBI:83833"/>
        <dbReference type="ChEBI" id="CHEBI:83834"/>
        <dbReference type="EC" id="5.2.1.8"/>
    </reaction>
</comment>
<dbReference type="CDD" id="cd04087">
    <property type="entry name" value="PTPA"/>
    <property type="match status" value="1"/>
</dbReference>
<dbReference type="PANTHER" id="PTHR10012:SF3">
    <property type="entry name" value="SERINE_THREONINE-PROTEIN PHOSPHATASE 2A ACTIVATOR 1"/>
    <property type="match status" value="1"/>
</dbReference>
<sequence>MNHTQEQKNNNDAIISTATQFSEPVKKIFDQQTTQYFQHSVAIKRLQQYIDKYVELVRGVDFDYQHIEHLVTYDPLETYIFNPLNKLIDETPPIKGPRRFGNLACRDWHDKINKDITCLLRKMLPENFHNAIIELDYYLKNSFGSKERLDYGTGHELSFLAFISGLDMLGVLVPTSSDQPLTGQDILYMFTRYYQLVQRLILTYNLEPAGSHGVWGLDDHFHISYILGASQFVGNYNALSNGITPRSILDIALVRNSTLKYKNLYFAGIAFIDEVKSGPFEEHSPILYDICKNVGSWEKVLRGLMKMYMVEVLTKFPVVQHFWFGTGFFPWVDYRNGKSLPNVEYDGDSVTVDSTANDKNIYNNSNPMTTAVFPSLDSQQYHQHSRIGETELASKYNRLLSSPTNKSNTLNYTSMPPPSISKITRVTSPGHSTSIANVDRFGRNTVPKK</sequence>
<keyword evidence="6 9" id="KW-0697">Rotamase</keyword>